<proteinExistence type="predicted"/>
<gene>
    <name evidence="1" type="ORF">NLG97_g9217</name>
</gene>
<protein>
    <submittedName>
        <fullName evidence="1">Uncharacterized protein</fullName>
    </submittedName>
</protein>
<comment type="caution">
    <text evidence="1">The sequence shown here is derived from an EMBL/GenBank/DDBJ whole genome shotgun (WGS) entry which is preliminary data.</text>
</comment>
<reference evidence="1" key="1">
    <citation type="submission" date="2022-07" db="EMBL/GenBank/DDBJ databases">
        <title>Genome Sequence of Lecanicillium saksenae.</title>
        <authorList>
            <person name="Buettner E."/>
        </authorList>
    </citation>
    <scope>NUCLEOTIDE SEQUENCE</scope>
    <source>
        <strain evidence="1">VT-O1</strain>
    </source>
</reference>
<accession>A0ACC1QIL5</accession>
<sequence>MCRQYRPIGLCGHDIPEWERFDPEDPRRCAKAALLAVQKYGTTEAAVRCEHPEVVCEHPQGSLPRAGLLARHHAPAAARLAVLPMRQPRPTRPQEVQQIKLQTQGMLGLSAL</sequence>
<evidence type="ECO:0000313" key="2">
    <source>
        <dbReference type="Proteomes" id="UP001148737"/>
    </source>
</evidence>
<dbReference type="Proteomes" id="UP001148737">
    <property type="component" value="Unassembled WGS sequence"/>
</dbReference>
<name>A0ACC1QIL5_9HYPO</name>
<evidence type="ECO:0000313" key="1">
    <source>
        <dbReference type="EMBL" id="KAJ3476151.1"/>
    </source>
</evidence>
<organism evidence="1 2">
    <name type="scientific">Lecanicillium saksenae</name>
    <dbReference type="NCBI Taxonomy" id="468837"/>
    <lineage>
        <taxon>Eukaryota</taxon>
        <taxon>Fungi</taxon>
        <taxon>Dikarya</taxon>
        <taxon>Ascomycota</taxon>
        <taxon>Pezizomycotina</taxon>
        <taxon>Sordariomycetes</taxon>
        <taxon>Hypocreomycetidae</taxon>
        <taxon>Hypocreales</taxon>
        <taxon>Cordycipitaceae</taxon>
        <taxon>Lecanicillium</taxon>
    </lineage>
</organism>
<keyword evidence="2" id="KW-1185">Reference proteome</keyword>
<dbReference type="EMBL" id="JANAKD010001840">
    <property type="protein sequence ID" value="KAJ3476151.1"/>
    <property type="molecule type" value="Genomic_DNA"/>
</dbReference>